<accession>A0ABQ8HJ57</accession>
<dbReference type="EMBL" id="JAFEMO010000010">
    <property type="protein sequence ID" value="KAH7561038.1"/>
    <property type="molecule type" value="Genomic_DNA"/>
</dbReference>
<gene>
    <name evidence="2" type="ORF">JRO89_XS10G0161600</name>
</gene>
<dbReference type="Pfam" id="PF14392">
    <property type="entry name" value="zf-CCHC_4"/>
    <property type="match status" value="1"/>
</dbReference>
<feature type="domain" description="Zinc knuckle CX2CX4HX4C" evidence="1">
    <location>
        <begin position="129"/>
        <end position="177"/>
    </location>
</feature>
<keyword evidence="3" id="KW-1185">Reference proteome</keyword>
<reference evidence="2 3" key="1">
    <citation type="submission" date="2021-02" db="EMBL/GenBank/DDBJ databases">
        <title>Plant Genome Project.</title>
        <authorList>
            <person name="Zhang R.-G."/>
        </authorList>
    </citation>
    <scope>NUCLEOTIDE SEQUENCE [LARGE SCALE GENOMIC DNA]</scope>
    <source>
        <tissue evidence="2">Leaves</tissue>
    </source>
</reference>
<comment type="caution">
    <text evidence="2">The sequence shown here is derived from an EMBL/GenBank/DDBJ whole genome shotgun (WGS) entry which is preliminary data.</text>
</comment>
<sequence>MAKELRHAMKPLLEQLAPSLLEFAWKYSEVPLELAPSLLEFSWKSSEVPKLEPIIEEREEDVDNIGHGDISSMRFDKMEFWIQIHNVPLLCMTREISLFLGKHIGLVREIDLGASGNCVGRYIRVQIVVDLQQPLRWCIKVDLDGSRSSVIMLLRYERLPEYYFQCSYLGHYIRECPSEESSEAEANQHHQYGAWMKASSLVRNRRQQQDIQHYEDGDLPSTPMNMKQNLGSIPLSPTQVKDVECPSHGAVPPMEDEELDPVLQSNVRRQSDVIVEVGNGSVSGSQNTNPQSRIHAAPSLATYVTTGHMDGVARCMAEIGHEPIKQSTMVSPSCMAIPTKESLHGYQEDVLLGMEGNLLSVSVGGMDMNLECTTIGHSGKNLGDPISARDQSLTVGAARGRKSKWKRLARGVSLSSVLSTEGVKLGKRMAVSDNDINNTLDKKLCNGYSDPFIDENISAMADYFSTILETTNPTRACMYTIYDVLEPIVSSSMNAILDAEFVPNDWDDHIGVIDVLVFYKKVLRIEEFQELVVVLWRIWYRRNSFVHGNRAGLDEELVLWCRSFLAEYLSAATKKPSAAVSKFTRWIPPANEHFKLNTDTSLSQALGTASLGVVIRHSQGYVLLSAVKSVVGGFSPEIFRYGSKDPGWLCNA</sequence>
<proteinExistence type="predicted"/>
<dbReference type="Proteomes" id="UP000827721">
    <property type="component" value="Unassembled WGS sequence"/>
</dbReference>
<evidence type="ECO:0000313" key="3">
    <source>
        <dbReference type="Proteomes" id="UP000827721"/>
    </source>
</evidence>
<evidence type="ECO:0000313" key="2">
    <source>
        <dbReference type="EMBL" id="KAH7561038.1"/>
    </source>
</evidence>
<organism evidence="2 3">
    <name type="scientific">Xanthoceras sorbifolium</name>
    <dbReference type="NCBI Taxonomy" id="99658"/>
    <lineage>
        <taxon>Eukaryota</taxon>
        <taxon>Viridiplantae</taxon>
        <taxon>Streptophyta</taxon>
        <taxon>Embryophyta</taxon>
        <taxon>Tracheophyta</taxon>
        <taxon>Spermatophyta</taxon>
        <taxon>Magnoliopsida</taxon>
        <taxon>eudicotyledons</taxon>
        <taxon>Gunneridae</taxon>
        <taxon>Pentapetalae</taxon>
        <taxon>rosids</taxon>
        <taxon>malvids</taxon>
        <taxon>Sapindales</taxon>
        <taxon>Sapindaceae</taxon>
        <taxon>Xanthoceroideae</taxon>
        <taxon>Xanthoceras</taxon>
    </lineage>
</organism>
<dbReference type="InterPro" id="IPR025836">
    <property type="entry name" value="Zn_knuckle_CX2CX4HX4C"/>
</dbReference>
<dbReference type="PANTHER" id="PTHR31286">
    <property type="entry name" value="GLYCINE-RICH CELL WALL STRUCTURAL PROTEIN 1.8-LIKE"/>
    <property type="match status" value="1"/>
</dbReference>
<dbReference type="InterPro" id="IPR040256">
    <property type="entry name" value="At4g02000-like"/>
</dbReference>
<dbReference type="PANTHER" id="PTHR31286:SF167">
    <property type="entry name" value="OS09G0268800 PROTEIN"/>
    <property type="match status" value="1"/>
</dbReference>
<name>A0ABQ8HJ57_9ROSI</name>
<protein>
    <recommendedName>
        <fullName evidence="1">Zinc knuckle CX2CX4HX4C domain-containing protein</fullName>
    </recommendedName>
</protein>
<evidence type="ECO:0000259" key="1">
    <source>
        <dbReference type="Pfam" id="PF14392"/>
    </source>
</evidence>